<sequence length="738" mass="81056">MVFGPTHTFLRGLASYAFASFWYQVEVHTRVGGLEVEDLVPEEGTPMIVVANHWNSAADVAVLSCYFPHYRKLHYWAKSTLFAPGLPRKILLDAGNLPVDRKTKDNQKLFASSFDALKAGEAIAVFPEGGSYTVHKLPALKDGASWCALEYAKNLRDPRTRRVLSDGSTAKSDPKDVVISIAGIAYSDKTKYRSCAVMEFGPNIPVEPYVEEFLVSPKTAVKKLTARIHEELVKVTVNASDWESRHAATMARKILWPDDKKLPLRHMREIDQTLIDLFAAPNPSASLRRLRRLLNVYREALYSTGVTHLSLSSLPLPATLDPSVPHPLPTRMRVLGTVILSTLACLIRLPFFLLPLIVHLPVYLFARYAASNALEEDQAQNKVALGLVLALVTYATFFAVACALLWTSIPWGGALLVAIIGTIAFVAYHNRLIDDNARFLPTFSLSCANIAGLTQYRKFQRLLALWTVLFALWTPVAQSEASHFIHSVYPSLSPSQPRPDADGQYVSVETEDETDALMGATTTDHEDAEHGDEPSGSEGESKGRRKPLPSPALFSEQDHLLGNFPHPHLPDSHHRPSQQPGRSTSPPVNGTRTPRSRTSTTGGSNRTSEETTIEMPPLASGIAAHEEGAPVTRASPRPPRRSRAREIRALLRLRAETVARLREALFDSPADGDDEFEEGYIEASRLYGGANGIGEAGSSASTRFEGRENASRLLARQVGERMKELGWRGAGLGSGKLA</sequence>
<feature type="transmembrane region" description="Helical" evidence="2">
    <location>
        <begin position="338"/>
        <end position="362"/>
    </location>
</feature>
<keyword evidence="2" id="KW-0812">Transmembrane</keyword>
<dbReference type="Pfam" id="PF01553">
    <property type="entry name" value="Acyltransferase"/>
    <property type="match status" value="1"/>
</dbReference>
<gene>
    <name evidence="4" type="ORF">Rt10032_c15g5509</name>
</gene>
<dbReference type="AlphaFoldDB" id="A0A511KM71"/>
<comment type="caution">
    <text evidence="4">The sequence shown here is derived from an EMBL/GenBank/DDBJ whole genome shotgun (WGS) entry which is preliminary data.</text>
</comment>
<evidence type="ECO:0000259" key="3">
    <source>
        <dbReference type="SMART" id="SM00563"/>
    </source>
</evidence>
<feature type="transmembrane region" description="Helical" evidence="2">
    <location>
        <begin position="459"/>
        <end position="476"/>
    </location>
</feature>
<keyword evidence="2" id="KW-0472">Membrane</keyword>
<proteinExistence type="predicted"/>
<accession>A0A511KM71</accession>
<organism evidence="4 5">
    <name type="scientific">Rhodotorula toruloides</name>
    <name type="common">Yeast</name>
    <name type="synonym">Rhodosporidium toruloides</name>
    <dbReference type="NCBI Taxonomy" id="5286"/>
    <lineage>
        <taxon>Eukaryota</taxon>
        <taxon>Fungi</taxon>
        <taxon>Dikarya</taxon>
        <taxon>Basidiomycota</taxon>
        <taxon>Pucciniomycotina</taxon>
        <taxon>Microbotryomycetes</taxon>
        <taxon>Sporidiobolales</taxon>
        <taxon>Sporidiobolaceae</taxon>
        <taxon>Rhodotorula</taxon>
    </lineage>
</organism>
<keyword evidence="2" id="KW-1133">Transmembrane helix</keyword>
<dbReference type="InterPro" id="IPR052744">
    <property type="entry name" value="GPAT/DAPAT"/>
</dbReference>
<evidence type="ECO:0000313" key="5">
    <source>
        <dbReference type="Proteomes" id="UP000321518"/>
    </source>
</evidence>
<reference evidence="4 5" key="1">
    <citation type="submission" date="2019-07" db="EMBL/GenBank/DDBJ databases">
        <title>Rhodotorula toruloides NBRC10032 genome sequencing.</title>
        <authorList>
            <person name="Shida Y."/>
            <person name="Takaku H."/>
            <person name="Ogasawara W."/>
            <person name="Mori K."/>
        </authorList>
    </citation>
    <scope>NUCLEOTIDE SEQUENCE [LARGE SCALE GENOMIC DNA]</scope>
    <source>
        <strain evidence="4 5">NBRC10032</strain>
    </source>
</reference>
<keyword evidence="4" id="KW-0012">Acyltransferase</keyword>
<dbReference type="Proteomes" id="UP000321518">
    <property type="component" value="Unassembled WGS sequence"/>
</dbReference>
<feature type="region of interest" description="Disordered" evidence="1">
    <location>
        <begin position="523"/>
        <end position="643"/>
    </location>
</feature>
<protein>
    <submittedName>
        <fullName evidence="4">Glycerol-3-phosphate-acyltransferase</fullName>
    </submittedName>
</protein>
<feature type="domain" description="Phospholipid/glycerol acyltransferase" evidence="3">
    <location>
        <begin position="47"/>
        <end position="187"/>
    </location>
</feature>
<evidence type="ECO:0000256" key="1">
    <source>
        <dbReference type="SAM" id="MobiDB-lite"/>
    </source>
</evidence>
<dbReference type="GO" id="GO:0008654">
    <property type="term" value="P:phospholipid biosynthetic process"/>
    <property type="evidence" value="ECO:0007669"/>
    <property type="project" value="TreeGrafter"/>
</dbReference>
<evidence type="ECO:0000313" key="4">
    <source>
        <dbReference type="EMBL" id="GEM11492.1"/>
    </source>
</evidence>
<dbReference type="InterPro" id="IPR002123">
    <property type="entry name" value="Plipid/glycerol_acylTrfase"/>
</dbReference>
<dbReference type="OrthoDB" id="1044435at2759"/>
<evidence type="ECO:0000256" key="2">
    <source>
        <dbReference type="SAM" id="Phobius"/>
    </source>
</evidence>
<dbReference type="GO" id="GO:0016287">
    <property type="term" value="F:glycerone-phosphate O-acyltransferase activity"/>
    <property type="evidence" value="ECO:0007669"/>
    <property type="project" value="TreeGrafter"/>
</dbReference>
<feature type="transmembrane region" description="Helical" evidence="2">
    <location>
        <begin position="412"/>
        <end position="428"/>
    </location>
</feature>
<feature type="compositionally biased region" description="Basic and acidic residues" evidence="1">
    <location>
        <begin position="523"/>
        <end position="533"/>
    </location>
</feature>
<name>A0A511KM71_RHOTO</name>
<dbReference type="SMART" id="SM00563">
    <property type="entry name" value="PlsC"/>
    <property type="match status" value="1"/>
</dbReference>
<feature type="compositionally biased region" description="Polar residues" evidence="1">
    <location>
        <begin position="577"/>
        <end position="588"/>
    </location>
</feature>
<feature type="compositionally biased region" description="Low complexity" evidence="1">
    <location>
        <begin position="589"/>
        <end position="606"/>
    </location>
</feature>
<dbReference type="SUPFAM" id="SSF69593">
    <property type="entry name" value="Glycerol-3-phosphate (1)-acyltransferase"/>
    <property type="match status" value="1"/>
</dbReference>
<keyword evidence="4" id="KW-0808">Transferase</keyword>
<dbReference type="EMBL" id="BJWK01000015">
    <property type="protein sequence ID" value="GEM11492.1"/>
    <property type="molecule type" value="Genomic_DNA"/>
</dbReference>
<dbReference type="PANTHER" id="PTHR31605">
    <property type="entry name" value="GLYCEROL-3-PHOSPHATE O-ACYLTRANSFERASE 1"/>
    <property type="match status" value="1"/>
</dbReference>
<feature type="transmembrane region" description="Helical" evidence="2">
    <location>
        <begin position="383"/>
        <end position="406"/>
    </location>
</feature>
<dbReference type="PANTHER" id="PTHR31605:SF0">
    <property type="entry name" value="GLYCEROL-3-PHOSPHATE O-ACYLTRANSFERASE 1"/>
    <property type="match status" value="1"/>
</dbReference>
<dbReference type="GO" id="GO:0004366">
    <property type="term" value="F:glycerol-3-phosphate O-acyltransferase activity"/>
    <property type="evidence" value="ECO:0007669"/>
    <property type="project" value="TreeGrafter"/>
</dbReference>